<comment type="caution">
    <text evidence="4">The sequence shown here is derived from an EMBL/GenBank/DDBJ whole genome shotgun (WGS) entry which is preliminary data.</text>
</comment>
<accession>A0AAD9LCA4</accession>
<name>A0AAD9LCA4_9STRA</name>
<dbReference type="GO" id="GO:0016787">
    <property type="term" value="F:hydrolase activity"/>
    <property type="evidence" value="ECO:0007669"/>
    <property type="project" value="UniProtKB-KW"/>
</dbReference>
<sequence length="287" mass="31423">MAPRTVQCLSACFVLVTVFISSTTSQTTPNTYQTGSRPVLLLTGDSLTERGTFPSLQGWVSILQARYTRSADIITRGLSGYNTKWFLKNVTPTLEHEITTSAYSSPSLITVWLGTNDATLTNGSNANMHVPINEYKENLVKIVVGFQNVASKAKVLLITPPHIGDAARIKYAAERTDAKRGLVDRSNAAAGKYSRACVEVANSLNVPVLDLYAHFNAMSVETRDGMLADGIHFNAAGNKVVDEQLQKKLSTEFPELIDSLNNWQFPAVSKFQAEDPWTPNYSVESSN</sequence>
<protein>
    <submittedName>
        <fullName evidence="4">GDSL esterase/lipase</fullName>
    </submittedName>
</protein>
<dbReference type="PANTHER" id="PTHR14209">
    <property type="entry name" value="ISOAMYL ACETATE-HYDROLYZING ESTERASE 1"/>
    <property type="match status" value="1"/>
</dbReference>
<dbReference type="SUPFAM" id="SSF52266">
    <property type="entry name" value="SGNH hydrolase"/>
    <property type="match status" value="1"/>
</dbReference>
<gene>
    <name evidence="4" type="ORF">P3T76_013319</name>
</gene>
<keyword evidence="5" id="KW-1185">Reference proteome</keyword>
<dbReference type="FunFam" id="3.40.50.1110:FF:000002">
    <property type="entry name" value="isoamyl acetate-hydrolyzing esterase 1 homolog"/>
    <property type="match status" value="1"/>
</dbReference>
<keyword evidence="1" id="KW-0378">Hydrolase</keyword>
<dbReference type="EMBL" id="JASMQC010000035">
    <property type="protein sequence ID" value="KAK1931130.1"/>
    <property type="molecule type" value="Genomic_DNA"/>
</dbReference>
<dbReference type="InterPro" id="IPR036514">
    <property type="entry name" value="SGNH_hydro_sf"/>
</dbReference>
<keyword evidence="2" id="KW-0732">Signal</keyword>
<dbReference type="Pfam" id="PF13472">
    <property type="entry name" value="Lipase_GDSL_2"/>
    <property type="match status" value="1"/>
</dbReference>
<organism evidence="4 5">
    <name type="scientific">Phytophthora citrophthora</name>
    <dbReference type="NCBI Taxonomy" id="4793"/>
    <lineage>
        <taxon>Eukaryota</taxon>
        <taxon>Sar</taxon>
        <taxon>Stramenopiles</taxon>
        <taxon>Oomycota</taxon>
        <taxon>Peronosporomycetes</taxon>
        <taxon>Peronosporales</taxon>
        <taxon>Peronosporaceae</taxon>
        <taxon>Phytophthora</taxon>
    </lineage>
</organism>
<feature type="domain" description="SGNH hydrolase-type esterase" evidence="3">
    <location>
        <begin position="44"/>
        <end position="239"/>
    </location>
</feature>
<dbReference type="CDD" id="cd01838">
    <property type="entry name" value="Isoamyl_acetate_hydrolase_like"/>
    <property type="match status" value="1"/>
</dbReference>
<feature type="signal peptide" evidence="2">
    <location>
        <begin position="1"/>
        <end position="27"/>
    </location>
</feature>
<evidence type="ECO:0000313" key="5">
    <source>
        <dbReference type="Proteomes" id="UP001259832"/>
    </source>
</evidence>
<evidence type="ECO:0000313" key="4">
    <source>
        <dbReference type="EMBL" id="KAK1931130.1"/>
    </source>
</evidence>
<dbReference type="Proteomes" id="UP001259832">
    <property type="component" value="Unassembled WGS sequence"/>
</dbReference>
<dbReference type="InterPro" id="IPR045136">
    <property type="entry name" value="Iah1-like"/>
</dbReference>
<evidence type="ECO:0000259" key="3">
    <source>
        <dbReference type="Pfam" id="PF13472"/>
    </source>
</evidence>
<proteinExistence type="predicted"/>
<evidence type="ECO:0000256" key="2">
    <source>
        <dbReference type="SAM" id="SignalP"/>
    </source>
</evidence>
<feature type="chain" id="PRO_5041990936" evidence="2">
    <location>
        <begin position="28"/>
        <end position="287"/>
    </location>
</feature>
<dbReference type="InterPro" id="IPR013830">
    <property type="entry name" value="SGNH_hydro"/>
</dbReference>
<reference evidence="4" key="1">
    <citation type="submission" date="2023-08" db="EMBL/GenBank/DDBJ databases">
        <title>Reference Genome Resource for the Citrus Pathogen Phytophthora citrophthora.</title>
        <authorList>
            <person name="Moller H."/>
            <person name="Coetzee B."/>
            <person name="Rose L.J."/>
            <person name="Van Niekerk J.M."/>
        </authorList>
    </citation>
    <scope>NUCLEOTIDE SEQUENCE</scope>
    <source>
        <strain evidence="4">STE-U-9442</strain>
    </source>
</reference>
<dbReference type="PANTHER" id="PTHR14209:SF19">
    <property type="entry name" value="ISOAMYL ACETATE-HYDROLYZING ESTERASE 1 HOMOLOG"/>
    <property type="match status" value="1"/>
</dbReference>
<dbReference type="AlphaFoldDB" id="A0AAD9LCA4"/>
<evidence type="ECO:0000256" key="1">
    <source>
        <dbReference type="ARBA" id="ARBA00022801"/>
    </source>
</evidence>
<dbReference type="Gene3D" id="3.40.50.1110">
    <property type="entry name" value="SGNH hydrolase"/>
    <property type="match status" value="1"/>
</dbReference>